<evidence type="ECO:0000256" key="8">
    <source>
        <dbReference type="ARBA" id="ARBA00022692"/>
    </source>
</evidence>
<evidence type="ECO:0000256" key="13">
    <source>
        <dbReference type="ARBA" id="ARBA00022840"/>
    </source>
</evidence>
<keyword evidence="10" id="KW-0677">Repeat</keyword>
<dbReference type="PIRSF" id="PIRSF000654">
    <property type="entry name" value="Integrin-linked_kinase"/>
    <property type="match status" value="1"/>
</dbReference>
<dbReference type="InterPro" id="IPR000719">
    <property type="entry name" value="Prot_kinase_dom"/>
</dbReference>
<keyword evidence="13 20" id="KW-0067">ATP-binding</keyword>
<evidence type="ECO:0000256" key="10">
    <source>
        <dbReference type="ARBA" id="ARBA00022737"/>
    </source>
</evidence>
<evidence type="ECO:0000256" key="2">
    <source>
        <dbReference type="ARBA" id="ARBA00012513"/>
    </source>
</evidence>
<keyword evidence="24" id="KW-1185">Reference proteome</keyword>
<keyword evidence="3" id="KW-1003">Cell membrane</keyword>
<evidence type="ECO:0000256" key="11">
    <source>
        <dbReference type="ARBA" id="ARBA00022741"/>
    </source>
</evidence>
<keyword evidence="8" id="KW-0812">Transmembrane</keyword>
<dbReference type="PANTHER" id="PTHR48055">
    <property type="entry name" value="LEUCINE-RICH REPEAT RECEPTOR PROTEIN KINASE EMS1"/>
    <property type="match status" value="1"/>
</dbReference>
<keyword evidence="6" id="KW-0433">Leucine-rich repeat</keyword>
<dbReference type="AlphaFoldDB" id="A0A2H5QP70"/>
<evidence type="ECO:0000256" key="20">
    <source>
        <dbReference type="PROSITE-ProRule" id="PRU10141"/>
    </source>
</evidence>
<keyword evidence="9" id="KW-0732">Signal</keyword>
<evidence type="ECO:0000256" key="1">
    <source>
        <dbReference type="ARBA" id="ARBA00004162"/>
    </source>
</evidence>
<dbReference type="GO" id="GO:0004674">
    <property type="term" value="F:protein serine/threonine kinase activity"/>
    <property type="evidence" value="ECO:0007669"/>
    <property type="project" value="UniProtKB-KW"/>
</dbReference>
<evidence type="ECO:0000256" key="21">
    <source>
        <dbReference type="RuleBase" id="RU000304"/>
    </source>
</evidence>
<dbReference type="Pfam" id="PF07714">
    <property type="entry name" value="PK_Tyr_Ser-Thr"/>
    <property type="match status" value="1"/>
</dbReference>
<accession>A0A2H5QP70</accession>
<proteinExistence type="inferred from homology"/>
<dbReference type="FunFam" id="1.10.510.10:FF:000358">
    <property type="entry name" value="Putative leucine-rich repeat receptor-like serine/threonine-protein kinase"/>
    <property type="match status" value="1"/>
</dbReference>
<comment type="subcellular location">
    <subcellularLocation>
        <location evidence="1">Cell membrane</location>
        <topology evidence="1">Single-pass membrane protein</topology>
    </subcellularLocation>
</comment>
<dbReference type="InterPro" id="IPR008271">
    <property type="entry name" value="Ser/Thr_kinase_AS"/>
</dbReference>
<evidence type="ECO:0000256" key="16">
    <source>
        <dbReference type="ARBA" id="ARBA00023170"/>
    </source>
</evidence>
<gene>
    <name evidence="23" type="ORF">CUMW_248560</name>
</gene>
<keyword evidence="17" id="KW-0325">Glycoprotein</keyword>
<dbReference type="Gene3D" id="1.10.510.10">
    <property type="entry name" value="Transferase(Phosphotransferase) domain 1"/>
    <property type="match status" value="1"/>
</dbReference>
<dbReference type="InterPro" id="IPR051564">
    <property type="entry name" value="LRR_receptor-like_kinase"/>
</dbReference>
<comment type="similarity">
    <text evidence="21">Belongs to the protein kinase superfamily.</text>
</comment>
<evidence type="ECO:0000313" key="24">
    <source>
        <dbReference type="Proteomes" id="UP000236630"/>
    </source>
</evidence>
<dbReference type="SMART" id="SM00220">
    <property type="entry name" value="S_TKc"/>
    <property type="match status" value="1"/>
</dbReference>
<dbReference type="InterPro" id="IPR011009">
    <property type="entry name" value="Kinase-like_dom_sf"/>
</dbReference>
<feature type="domain" description="Protein kinase" evidence="22">
    <location>
        <begin position="22"/>
        <end position="273"/>
    </location>
</feature>
<keyword evidence="11 20" id="KW-0547">Nucleotide-binding</keyword>
<dbReference type="InterPro" id="IPR017441">
    <property type="entry name" value="Protein_kinase_ATP_BS"/>
</dbReference>
<evidence type="ECO:0000256" key="7">
    <source>
        <dbReference type="ARBA" id="ARBA00022679"/>
    </source>
</evidence>
<evidence type="ECO:0000313" key="23">
    <source>
        <dbReference type="EMBL" id="GAY66418.1"/>
    </source>
</evidence>
<dbReference type="Gene3D" id="3.30.200.20">
    <property type="entry name" value="Phosphorylase Kinase, domain 1"/>
    <property type="match status" value="1"/>
</dbReference>
<keyword evidence="12" id="KW-0418">Kinase</keyword>
<keyword evidence="16" id="KW-0675">Receptor</keyword>
<dbReference type="Proteomes" id="UP000236630">
    <property type="component" value="Unassembled WGS sequence"/>
</dbReference>
<dbReference type="EMBL" id="BDQV01000575">
    <property type="protein sequence ID" value="GAY66418.1"/>
    <property type="molecule type" value="Genomic_DNA"/>
</dbReference>
<dbReference type="SUPFAM" id="SSF56112">
    <property type="entry name" value="Protein kinase-like (PK-like)"/>
    <property type="match status" value="1"/>
</dbReference>
<dbReference type="PROSITE" id="PS00108">
    <property type="entry name" value="PROTEIN_KINASE_ST"/>
    <property type="match status" value="1"/>
</dbReference>
<evidence type="ECO:0000256" key="3">
    <source>
        <dbReference type="ARBA" id="ARBA00022475"/>
    </source>
</evidence>
<keyword evidence="7" id="KW-0808">Transferase</keyword>
<sequence length="287" mass="32249">MPLVAMWRTFSYLELCQATDEFSENNLIGKGGFGSVYKARLGDEMEVAVKVFNLQCGRAFKSFDVECEIMKSIRHRNLIKVISSCSNEELNIMIDVASALEYLHFGHSAPIIHCDLKPSNVLLDDNMVAHLSDFSIAKLLTGEDQSMTQTQTFATIGYMAPEYGREGRVSANGDVYSFGIMLMETFTGKKPTDEIFNEEMTLKQWVNDWLPISTMEVVDANLLSQEDVHFVAKEQCVSFVFNLAMACTVESPEQRINAKEIVTKLLKIRGSLLRNVGGRCIRQSNLN</sequence>
<keyword evidence="4 21" id="KW-0723">Serine/threonine-protein kinase</keyword>
<dbReference type="PROSITE" id="PS00107">
    <property type="entry name" value="PROTEIN_KINASE_ATP"/>
    <property type="match status" value="1"/>
</dbReference>
<evidence type="ECO:0000256" key="5">
    <source>
        <dbReference type="ARBA" id="ARBA00022553"/>
    </source>
</evidence>
<keyword evidence="5" id="KW-0597">Phosphoprotein</keyword>
<evidence type="ECO:0000256" key="18">
    <source>
        <dbReference type="ARBA" id="ARBA00047899"/>
    </source>
</evidence>
<dbReference type="GO" id="GO:0005524">
    <property type="term" value="F:ATP binding"/>
    <property type="evidence" value="ECO:0007669"/>
    <property type="project" value="UniProtKB-UniRule"/>
</dbReference>
<name>A0A2H5QP70_CITUN</name>
<dbReference type="GO" id="GO:0005886">
    <property type="term" value="C:plasma membrane"/>
    <property type="evidence" value="ECO:0007669"/>
    <property type="project" value="UniProtKB-SubCell"/>
</dbReference>
<keyword evidence="15" id="KW-0472">Membrane</keyword>
<protein>
    <recommendedName>
        <fullName evidence="2">non-specific serine/threonine protein kinase</fullName>
        <ecNumber evidence="2">2.7.11.1</ecNumber>
    </recommendedName>
</protein>
<evidence type="ECO:0000256" key="14">
    <source>
        <dbReference type="ARBA" id="ARBA00022989"/>
    </source>
</evidence>
<comment type="caution">
    <text evidence="23">The sequence shown here is derived from an EMBL/GenBank/DDBJ whole genome shotgun (WGS) entry which is preliminary data.</text>
</comment>
<comment type="catalytic activity">
    <reaction evidence="18">
        <text>L-threonyl-[protein] + ATP = O-phospho-L-threonyl-[protein] + ADP + H(+)</text>
        <dbReference type="Rhea" id="RHEA:46608"/>
        <dbReference type="Rhea" id="RHEA-COMP:11060"/>
        <dbReference type="Rhea" id="RHEA-COMP:11605"/>
        <dbReference type="ChEBI" id="CHEBI:15378"/>
        <dbReference type="ChEBI" id="CHEBI:30013"/>
        <dbReference type="ChEBI" id="CHEBI:30616"/>
        <dbReference type="ChEBI" id="CHEBI:61977"/>
        <dbReference type="ChEBI" id="CHEBI:456216"/>
        <dbReference type="EC" id="2.7.11.1"/>
    </reaction>
</comment>
<comment type="catalytic activity">
    <reaction evidence="19">
        <text>L-seryl-[protein] + ATP = O-phospho-L-seryl-[protein] + ADP + H(+)</text>
        <dbReference type="Rhea" id="RHEA:17989"/>
        <dbReference type="Rhea" id="RHEA-COMP:9863"/>
        <dbReference type="Rhea" id="RHEA-COMP:11604"/>
        <dbReference type="ChEBI" id="CHEBI:15378"/>
        <dbReference type="ChEBI" id="CHEBI:29999"/>
        <dbReference type="ChEBI" id="CHEBI:30616"/>
        <dbReference type="ChEBI" id="CHEBI:83421"/>
        <dbReference type="ChEBI" id="CHEBI:456216"/>
        <dbReference type="EC" id="2.7.11.1"/>
    </reaction>
</comment>
<evidence type="ECO:0000256" key="12">
    <source>
        <dbReference type="ARBA" id="ARBA00022777"/>
    </source>
</evidence>
<evidence type="ECO:0000256" key="17">
    <source>
        <dbReference type="ARBA" id="ARBA00023180"/>
    </source>
</evidence>
<reference evidence="23 24" key="1">
    <citation type="journal article" date="2017" name="Front. Genet.">
        <title>Draft sequencing of the heterozygous diploid genome of Satsuma (Citrus unshiu Marc.) using a hybrid assembly approach.</title>
        <authorList>
            <person name="Shimizu T."/>
            <person name="Tanizawa Y."/>
            <person name="Mochizuki T."/>
            <person name="Nagasaki H."/>
            <person name="Yoshioka T."/>
            <person name="Toyoda A."/>
            <person name="Fujiyama A."/>
            <person name="Kaminuma E."/>
            <person name="Nakamura Y."/>
        </authorList>
    </citation>
    <scope>NUCLEOTIDE SEQUENCE [LARGE SCALE GENOMIC DNA]</scope>
    <source>
        <strain evidence="24">cv. Miyagawa wase</strain>
    </source>
</reference>
<evidence type="ECO:0000259" key="22">
    <source>
        <dbReference type="PROSITE" id="PS50011"/>
    </source>
</evidence>
<dbReference type="InterPro" id="IPR001245">
    <property type="entry name" value="Ser-Thr/Tyr_kinase_cat_dom"/>
</dbReference>
<dbReference type="PANTHER" id="PTHR48055:SF57">
    <property type="entry name" value="PROTEIN KINASE DOMAIN-CONTAINING PROTEIN"/>
    <property type="match status" value="1"/>
</dbReference>
<evidence type="ECO:0000256" key="9">
    <source>
        <dbReference type="ARBA" id="ARBA00022729"/>
    </source>
</evidence>
<dbReference type="EC" id="2.7.11.1" evidence="2"/>
<feature type="binding site" evidence="20">
    <location>
        <position position="61"/>
    </location>
    <ligand>
        <name>ATP</name>
        <dbReference type="ChEBI" id="CHEBI:30616"/>
    </ligand>
</feature>
<dbReference type="PROSITE" id="PS50011">
    <property type="entry name" value="PROTEIN_KINASE_DOM"/>
    <property type="match status" value="1"/>
</dbReference>
<evidence type="ECO:0000256" key="19">
    <source>
        <dbReference type="ARBA" id="ARBA00048679"/>
    </source>
</evidence>
<evidence type="ECO:0000256" key="15">
    <source>
        <dbReference type="ARBA" id="ARBA00023136"/>
    </source>
</evidence>
<keyword evidence="14" id="KW-1133">Transmembrane helix</keyword>
<evidence type="ECO:0000256" key="6">
    <source>
        <dbReference type="ARBA" id="ARBA00022614"/>
    </source>
</evidence>
<evidence type="ECO:0000256" key="4">
    <source>
        <dbReference type="ARBA" id="ARBA00022527"/>
    </source>
</evidence>
<organism evidence="23 24">
    <name type="scientific">Citrus unshiu</name>
    <name type="common">Satsuma mandarin</name>
    <name type="synonym">Citrus nobilis var. unshiu</name>
    <dbReference type="NCBI Taxonomy" id="55188"/>
    <lineage>
        <taxon>Eukaryota</taxon>
        <taxon>Viridiplantae</taxon>
        <taxon>Streptophyta</taxon>
        <taxon>Embryophyta</taxon>
        <taxon>Tracheophyta</taxon>
        <taxon>Spermatophyta</taxon>
        <taxon>Magnoliopsida</taxon>
        <taxon>eudicotyledons</taxon>
        <taxon>Gunneridae</taxon>
        <taxon>Pentapetalae</taxon>
        <taxon>rosids</taxon>
        <taxon>malvids</taxon>
        <taxon>Sapindales</taxon>
        <taxon>Rutaceae</taxon>
        <taxon>Aurantioideae</taxon>
        <taxon>Citrus</taxon>
    </lineage>
</organism>